<dbReference type="STRING" id="1531966.A0A0A1TFX8"/>
<sequence>MAPAGRATRSRYSSPAQTQAPTQTQKQTEPLNRSSPLEPSGTKANEVAPKTFMQRWLEPSVQVKASFEEVGFARHGVLETMAPLGTLPKAKLLAGDAATGAQKPVLKTGASKIRDDESRPSSKRSSRSPAGSPPPSKRPVKPFVAQAAADSAEDDYEPNETTRRRRKRRATSAGTTEEGNANEGGKSSRADSEAPTEKTTRSRAIATEGKQLLPHAPVDEPMEGYQRQTSVTLSAAYEDEGGSTGIDDKTTQEGGDERSATPANSEAMGEIGSRQPERRKKRGKNEEDDEAGSNTPHTKLHHQHGDDDDGAHTRVAKRAKTSHVGAKATTATTTTTTNSRSSSKQPADAASTNQDVSDIDMATAQKLSREDSEASISSAQSPNSPPSQSPSLGRGATLAGARSQDAQPMAAHAKAGTNKPASTTSNSPSSTTTSLPTKQPEAHGTMPGRLGAPELFPDAARGPEDAAKEEAAPSPMQHDQDETVWSRRREAQTVTNNYTAKESSMRKGTKADRPSTPVRKTRKTRQSVGAPTSTRATRSAVKRNGDEDGDRATSVAPSITAEGSSLSESRAVTPTKKPKGSGLRVKSSPVKKQGGSAAGIPRPATDSQPSANGSGSPRDPNADNDEHCSACGNAGDVVCCDGCPRSFHFECVDMIRSEDLPDEWYCNECIVRKFPSRVPIHKGVFAGALNNLEKSIPRAFSLPKKLQNRFEGVKAGADGDYEETNTAKGQAKKRAGYDELPDIFKQREDGQAVLCHSCQRPSDDVRAIIPCSACTFQWHLDCLDPPMAVPPLLKTWRCPAHVDDVLAEAPVLAPAHKYRRVKNAQVITPIFTRGMKNNGHVEIDWSDDADFLKDAGWPDARSFGRTYRVSAGGVVLDFIEQLRRQGAGYGPRSEEPKWIPTSTIPVKPDAGKPTPVLGSDLGRTVDEMQASLNLIGLKRKRTDGIDDLTAALLSNADENVVALMARASANNIVSGSLTDDDRTGLRAMLAQMDAMSSRIRQVLGDKAPSPTIPTPIPGAATPPAEPSSNHTQADEKQEDSALLVTEPTPPSTVDHAEGSMELD</sequence>
<dbReference type="PANTHER" id="PTHR47636:SF1">
    <property type="entry name" value="TRANSCRIPTIONAL REGULATORY PROTEIN RCO1"/>
    <property type="match status" value="1"/>
</dbReference>
<evidence type="ECO:0000256" key="1">
    <source>
        <dbReference type="ARBA" id="ARBA00022723"/>
    </source>
</evidence>
<keyword evidence="2 4" id="KW-0863">Zinc-finger</keyword>
<evidence type="ECO:0000256" key="3">
    <source>
        <dbReference type="ARBA" id="ARBA00022833"/>
    </source>
</evidence>
<reference evidence="7 8" key="1">
    <citation type="journal article" date="2015" name="Genome Announc.">
        <title>Draft Genome Sequence and Gene Annotation of the Entomopathogenic Fungus Verticillium hemipterigenum.</title>
        <authorList>
            <person name="Horn F."/>
            <person name="Habel A."/>
            <person name="Scharf D.H."/>
            <person name="Dworschak J."/>
            <person name="Brakhage A.A."/>
            <person name="Guthke R."/>
            <person name="Hertweck C."/>
            <person name="Linde J."/>
        </authorList>
    </citation>
    <scope>NUCLEOTIDE SEQUENCE [LARGE SCALE GENOMIC DNA]</scope>
</reference>
<gene>
    <name evidence="7" type="ORF">VHEMI05141</name>
</gene>
<dbReference type="PANTHER" id="PTHR47636">
    <property type="entry name" value="TRANSCRIPTIONAL REGULATORY PROTEIN RCO1"/>
    <property type="match status" value="1"/>
</dbReference>
<dbReference type="SMART" id="SM00249">
    <property type="entry name" value="PHD"/>
    <property type="match status" value="2"/>
</dbReference>
<feature type="compositionally biased region" description="Low complexity" evidence="5">
    <location>
        <begin position="171"/>
        <end position="185"/>
    </location>
</feature>
<dbReference type="InterPro" id="IPR001965">
    <property type="entry name" value="Znf_PHD"/>
</dbReference>
<protein>
    <recommendedName>
        <fullName evidence="6">PHD-type domain-containing protein</fullName>
    </recommendedName>
</protein>
<feature type="compositionally biased region" description="Basic and acidic residues" evidence="5">
    <location>
        <begin position="186"/>
        <end position="200"/>
    </location>
</feature>
<dbReference type="InterPro" id="IPR013083">
    <property type="entry name" value="Znf_RING/FYVE/PHD"/>
</dbReference>
<dbReference type="GO" id="GO:0006357">
    <property type="term" value="P:regulation of transcription by RNA polymerase II"/>
    <property type="evidence" value="ECO:0007669"/>
    <property type="project" value="TreeGrafter"/>
</dbReference>
<feature type="compositionally biased region" description="Basic and acidic residues" evidence="5">
    <location>
        <begin position="246"/>
        <end position="259"/>
    </location>
</feature>
<dbReference type="OrthoDB" id="5876363at2759"/>
<dbReference type="Pfam" id="PF00628">
    <property type="entry name" value="PHD"/>
    <property type="match status" value="2"/>
</dbReference>
<evidence type="ECO:0000313" key="7">
    <source>
        <dbReference type="EMBL" id="CEJ89290.1"/>
    </source>
</evidence>
<dbReference type="PROSITE" id="PS50016">
    <property type="entry name" value="ZF_PHD_2"/>
    <property type="match status" value="1"/>
</dbReference>
<dbReference type="SUPFAM" id="SSF57903">
    <property type="entry name" value="FYVE/PHD zinc finger"/>
    <property type="match status" value="2"/>
</dbReference>
<keyword evidence="1" id="KW-0479">Metal-binding</keyword>
<feature type="region of interest" description="Disordered" evidence="5">
    <location>
        <begin position="888"/>
        <end position="913"/>
    </location>
</feature>
<keyword evidence="3" id="KW-0862">Zinc</keyword>
<dbReference type="EMBL" id="CDHN01000002">
    <property type="protein sequence ID" value="CEJ89290.1"/>
    <property type="molecule type" value="Genomic_DNA"/>
</dbReference>
<evidence type="ECO:0000313" key="8">
    <source>
        <dbReference type="Proteomes" id="UP000039046"/>
    </source>
</evidence>
<dbReference type="InterPro" id="IPR019786">
    <property type="entry name" value="Zinc_finger_PHD-type_CS"/>
</dbReference>
<feature type="compositionally biased region" description="Low complexity" evidence="5">
    <location>
        <begin position="422"/>
        <end position="437"/>
    </location>
</feature>
<dbReference type="InterPro" id="IPR052819">
    <property type="entry name" value="Chromatin_regulatory_protein"/>
</dbReference>
<dbReference type="InterPro" id="IPR019787">
    <property type="entry name" value="Znf_PHD-finger"/>
</dbReference>
<dbReference type="Gene3D" id="3.30.40.10">
    <property type="entry name" value="Zinc/RING finger domain, C3HC4 (zinc finger)"/>
    <property type="match status" value="2"/>
</dbReference>
<feature type="compositionally biased region" description="Low complexity" evidence="5">
    <location>
        <begin position="328"/>
        <end position="337"/>
    </location>
</feature>
<keyword evidence="8" id="KW-1185">Reference proteome</keyword>
<feature type="compositionally biased region" description="Polar residues" evidence="5">
    <location>
        <begin position="526"/>
        <end position="537"/>
    </location>
</feature>
<dbReference type="GO" id="GO:0008270">
    <property type="term" value="F:zinc ion binding"/>
    <property type="evidence" value="ECO:0007669"/>
    <property type="project" value="UniProtKB-KW"/>
</dbReference>
<proteinExistence type="predicted"/>
<feature type="compositionally biased region" description="Basic and acidic residues" evidence="5">
    <location>
        <begin position="461"/>
        <end position="471"/>
    </location>
</feature>
<feature type="region of interest" description="Disordered" evidence="5">
    <location>
        <begin position="97"/>
        <end position="624"/>
    </location>
</feature>
<feature type="compositionally biased region" description="Polar residues" evidence="5">
    <location>
        <begin position="555"/>
        <end position="572"/>
    </location>
</feature>
<feature type="compositionally biased region" description="Basic and acidic residues" evidence="5">
    <location>
        <begin position="503"/>
        <end position="513"/>
    </location>
</feature>
<feature type="region of interest" description="Disordered" evidence="5">
    <location>
        <begin position="1"/>
        <end position="49"/>
    </location>
</feature>
<feature type="compositionally biased region" description="Polar residues" evidence="5">
    <location>
        <begin position="338"/>
        <end position="356"/>
    </location>
</feature>
<evidence type="ECO:0000256" key="5">
    <source>
        <dbReference type="SAM" id="MobiDB-lite"/>
    </source>
</evidence>
<dbReference type="CDD" id="cd15534">
    <property type="entry name" value="PHD2_PHF12_Rco1"/>
    <property type="match status" value="1"/>
</dbReference>
<evidence type="ECO:0000256" key="4">
    <source>
        <dbReference type="PROSITE-ProRule" id="PRU00146"/>
    </source>
</evidence>
<dbReference type="HOGENOM" id="CLU_001648_0_0_1"/>
<feature type="compositionally biased region" description="Polar residues" evidence="5">
    <location>
        <begin position="492"/>
        <end position="502"/>
    </location>
</feature>
<feature type="domain" description="PHD-type" evidence="6">
    <location>
        <begin position="625"/>
        <end position="672"/>
    </location>
</feature>
<evidence type="ECO:0000256" key="2">
    <source>
        <dbReference type="ARBA" id="ARBA00022771"/>
    </source>
</evidence>
<dbReference type="PROSITE" id="PS01359">
    <property type="entry name" value="ZF_PHD_1"/>
    <property type="match status" value="1"/>
</dbReference>
<dbReference type="InterPro" id="IPR011011">
    <property type="entry name" value="Znf_FYVE_PHD"/>
</dbReference>
<feature type="region of interest" description="Disordered" evidence="5">
    <location>
        <begin position="1005"/>
        <end position="1063"/>
    </location>
</feature>
<feature type="compositionally biased region" description="Basic and acidic residues" evidence="5">
    <location>
        <begin position="478"/>
        <end position="491"/>
    </location>
</feature>
<feature type="compositionally biased region" description="Low complexity" evidence="5">
    <location>
        <begin position="15"/>
        <end position="28"/>
    </location>
</feature>
<organism evidence="7 8">
    <name type="scientific">[Torrubiella] hemipterigena</name>
    <dbReference type="NCBI Taxonomy" id="1531966"/>
    <lineage>
        <taxon>Eukaryota</taxon>
        <taxon>Fungi</taxon>
        <taxon>Dikarya</taxon>
        <taxon>Ascomycota</taxon>
        <taxon>Pezizomycotina</taxon>
        <taxon>Sordariomycetes</taxon>
        <taxon>Hypocreomycetidae</taxon>
        <taxon>Hypocreales</taxon>
        <taxon>Clavicipitaceae</taxon>
        <taxon>Clavicipitaceae incertae sedis</taxon>
        <taxon>'Torrubiella' clade</taxon>
    </lineage>
</organism>
<feature type="compositionally biased region" description="Polar residues" evidence="5">
    <location>
        <begin position="605"/>
        <end position="615"/>
    </location>
</feature>
<accession>A0A0A1TFX8</accession>
<dbReference type="GO" id="GO:0032221">
    <property type="term" value="C:Rpd3S complex"/>
    <property type="evidence" value="ECO:0007669"/>
    <property type="project" value="TreeGrafter"/>
</dbReference>
<feature type="compositionally biased region" description="Basic and acidic residues" evidence="5">
    <location>
        <begin position="1054"/>
        <end position="1063"/>
    </location>
</feature>
<dbReference type="Proteomes" id="UP000039046">
    <property type="component" value="Unassembled WGS sequence"/>
</dbReference>
<dbReference type="AlphaFoldDB" id="A0A0A1TFX8"/>
<evidence type="ECO:0000259" key="6">
    <source>
        <dbReference type="PROSITE" id="PS50016"/>
    </source>
</evidence>
<name>A0A0A1TFX8_9HYPO</name>